<dbReference type="AlphaFoldDB" id="A0A7V8FNL1"/>
<feature type="transmembrane region" description="Helical" evidence="1">
    <location>
        <begin position="20"/>
        <end position="41"/>
    </location>
</feature>
<evidence type="ECO:0000259" key="2">
    <source>
        <dbReference type="Pfam" id="PF13400"/>
    </source>
</evidence>
<keyword evidence="1" id="KW-1133">Transmembrane helix</keyword>
<sequence length="726" mass="75366">MKNHKSTRGSIGYTQRGGILINAALGLMVCVVVLGVVQVGYSAYVKRELQTAADLAALAGAQELSSSEKNCQRAINVAERGGAANVSLDQVQVDVGCASWKEVTSSSENKKQVDDLRSVGGLFSKTNSEDHNAVLAIVKAMPATLIPGLGGEVFAKAVAKIDDPLVSFSVGSQLLNVNNNKLLGQLLRLVGVNPALLTVLDKNGVVQAQITPSGLLKALGLDISVDELKLLDSQGLAALDVTVGDILAAAIKVIEDKTLQLDLAALRTALISAGVGAIKLPLASSENGNGLLAFIGSDAGSPLGAALDVKLQLGELIKTAIMFGVQGRAVYVPDLTIAGLINVKAGVVEPPSIGVGGVGTTAYNSQIRLYLNVDTNNIPVLGFLLNTLRTRVNIPLIVNAVSGYGVVDKISCESGDEYANVNVVSSIAGVCVGKFSEALIFSTKDICGPSLGSEVLVRLLGQDLINDKINLNALVDTQSVENLKVGFPQSTVPNSLRIGTTVSGIVNELLRVLSNLFSTGMPASDVARELAVTYLTAIPKVSGRYNLDAVINLMKNGKSGAAGEDGVAPMNPSDWIVKGGVPRVCGLGTCWDDGSVWDSFKMVSTGANRGVLDSLVGFLLGGLAIDNCWGLFSGSSTRYNSCIENNLAEYLSTSPSLIAGVNPVGGASCNTVLCTLLRPVLRVLEPILNGVGSLLGGLLNNVLGIELGKTEVNLLDLRCGKPSLVY</sequence>
<gene>
    <name evidence="3" type="ORF">GAK30_02128</name>
</gene>
<dbReference type="InterPro" id="IPR028087">
    <property type="entry name" value="Tad_N"/>
</dbReference>
<dbReference type="Pfam" id="PF13400">
    <property type="entry name" value="Tad"/>
    <property type="match status" value="1"/>
</dbReference>
<feature type="domain" description="Putative Flp pilus-assembly TadG-like N-terminal" evidence="2">
    <location>
        <begin position="23"/>
        <end position="62"/>
    </location>
</feature>
<reference evidence="4" key="1">
    <citation type="journal article" date="2020" name="MBio">
        <title>Horizontal gene transfer to a defensive symbiont with a reduced genome amongst a multipartite beetle microbiome.</title>
        <authorList>
            <person name="Waterworth S.C."/>
            <person name="Florez L.V."/>
            <person name="Rees E.R."/>
            <person name="Hertweck C."/>
            <person name="Kaltenpoth M."/>
            <person name="Kwan J.C."/>
        </authorList>
    </citation>
    <scope>NUCLEOTIDE SEQUENCE [LARGE SCALE GENOMIC DNA]</scope>
</reference>
<accession>A0A7V8FNL1</accession>
<evidence type="ECO:0000256" key="1">
    <source>
        <dbReference type="SAM" id="Phobius"/>
    </source>
</evidence>
<evidence type="ECO:0000313" key="4">
    <source>
        <dbReference type="Proteomes" id="UP000461670"/>
    </source>
</evidence>
<protein>
    <recommendedName>
        <fullName evidence="2">Putative Flp pilus-assembly TadG-like N-terminal domain-containing protein</fullName>
    </recommendedName>
</protein>
<name>A0A7V8FNL1_9BURK</name>
<dbReference type="Proteomes" id="UP000461670">
    <property type="component" value="Unassembled WGS sequence"/>
</dbReference>
<proteinExistence type="predicted"/>
<keyword evidence="1" id="KW-0472">Membrane</keyword>
<evidence type="ECO:0000313" key="3">
    <source>
        <dbReference type="EMBL" id="KAF1020974.1"/>
    </source>
</evidence>
<organism evidence="3 4">
    <name type="scientific">Paracidovorax wautersii</name>
    <dbReference type="NCBI Taxonomy" id="1177982"/>
    <lineage>
        <taxon>Bacteria</taxon>
        <taxon>Pseudomonadati</taxon>
        <taxon>Pseudomonadota</taxon>
        <taxon>Betaproteobacteria</taxon>
        <taxon>Burkholderiales</taxon>
        <taxon>Comamonadaceae</taxon>
        <taxon>Paracidovorax</taxon>
    </lineage>
</organism>
<dbReference type="EMBL" id="WNDQ01000027">
    <property type="protein sequence ID" value="KAF1020974.1"/>
    <property type="molecule type" value="Genomic_DNA"/>
</dbReference>
<keyword evidence="1" id="KW-0812">Transmembrane</keyword>
<comment type="caution">
    <text evidence="3">The sequence shown here is derived from an EMBL/GenBank/DDBJ whole genome shotgun (WGS) entry which is preliminary data.</text>
</comment>